<dbReference type="PROSITE" id="PS50937">
    <property type="entry name" value="HTH_MERR_2"/>
    <property type="match status" value="1"/>
</dbReference>
<proteinExistence type="predicted"/>
<evidence type="ECO:0000259" key="2">
    <source>
        <dbReference type="PROSITE" id="PS50937"/>
    </source>
</evidence>
<dbReference type="InterPro" id="IPR000551">
    <property type="entry name" value="MerR-type_HTH_dom"/>
</dbReference>
<dbReference type="PANTHER" id="PTHR30204:SF98">
    <property type="entry name" value="HTH-TYPE TRANSCRIPTIONAL REGULATOR ADHR"/>
    <property type="match status" value="1"/>
</dbReference>
<gene>
    <name evidence="3" type="ORF">KGD84_00635</name>
</gene>
<reference evidence="3 4" key="1">
    <citation type="submission" date="2021-05" db="EMBL/GenBank/DDBJ databases">
        <title>Direct Submission.</title>
        <authorList>
            <person name="Li K."/>
            <person name="Gao J."/>
        </authorList>
    </citation>
    <scope>NUCLEOTIDE SEQUENCE [LARGE SCALE GENOMIC DNA]</scope>
    <source>
        <strain evidence="3 4">Mg02</strain>
    </source>
</reference>
<dbReference type="PRINTS" id="PR00040">
    <property type="entry name" value="HTHMERR"/>
</dbReference>
<evidence type="ECO:0000313" key="4">
    <source>
        <dbReference type="Proteomes" id="UP000676079"/>
    </source>
</evidence>
<organism evidence="3 4">
    <name type="scientific">Nocardiopsis changdeensis</name>
    <dbReference type="NCBI Taxonomy" id="2831969"/>
    <lineage>
        <taxon>Bacteria</taxon>
        <taxon>Bacillati</taxon>
        <taxon>Actinomycetota</taxon>
        <taxon>Actinomycetes</taxon>
        <taxon>Streptosporangiales</taxon>
        <taxon>Nocardiopsidaceae</taxon>
        <taxon>Nocardiopsis</taxon>
    </lineage>
</organism>
<dbReference type="InterPro" id="IPR047057">
    <property type="entry name" value="MerR_fam"/>
</dbReference>
<accession>A0ABX8BN00</accession>
<dbReference type="SUPFAM" id="SSF46955">
    <property type="entry name" value="Putative DNA-binding domain"/>
    <property type="match status" value="1"/>
</dbReference>
<sequence length="216" mass="23410">MRIAELSERSGVPIPTIKYYLREGLLPRGEATGRNQARYGDEHLSRLRLVRALTTVGGLSVATVREVLAEVGEPDVGLHSKLGLVMRRLPLVGDDIEPLEEDRERALALVTRRGWHFYPDHPALHALAVVLAGHREVGHSVGDADLDRYAEAAEGIAAVDLDRISGLPATEEVLEGAVVKTVLGDTLLTVLRRLAQVDESAARNLEGAGRRAARGD</sequence>
<dbReference type="Pfam" id="PF13411">
    <property type="entry name" value="MerR_1"/>
    <property type="match status" value="1"/>
</dbReference>
<dbReference type="EMBL" id="CP074133">
    <property type="protein sequence ID" value="QUX22953.1"/>
    <property type="molecule type" value="Genomic_DNA"/>
</dbReference>
<keyword evidence="4" id="KW-1185">Reference proteome</keyword>
<dbReference type="Gene3D" id="1.10.1660.10">
    <property type="match status" value="1"/>
</dbReference>
<protein>
    <submittedName>
        <fullName evidence="3">MerR family transcriptional regulator</fullName>
    </submittedName>
</protein>
<dbReference type="InterPro" id="IPR009061">
    <property type="entry name" value="DNA-bd_dom_put_sf"/>
</dbReference>
<dbReference type="RefSeq" id="WP_220564164.1">
    <property type="nucleotide sequence ID" value="NZ_CP074133.1"/>
</dbReference>
<dbReference type="Proteomes" id="UP000676079">
    <property type="component" value="Chromosome"/>
</dbReference>
<dbReference type="CDD" id="cd04780">
    <property type="entry name" value="HTH_MerR-like_sg5"/>
    <property type="match status" value="1"/>
</dbReference>
<dbReference type="SMART" id="SM00422">
    <property type="entry name" value="HTH_MERR"/>
    <property type="match status" value="1"/>
</dbReference>
<evidence type="ECO:0000256" key="1">
    <source>
        <dbReference type="ARBA" id="ARBA00023125"/>
    </source>
</evidence>
<feature type="domain" description="HTH merR-type" evidence="2">
    <location>
        <begin position="1"/>
        <end position="70"/>
    </location>
</feature>
<name>A0ABX8BN00_9ACTN</name>
<dbReference type="PANTHER" id="PTHR30204">
    <property type="entry name" value="REDOX-CYCLING DRUG-SENSING TRANSCRIPTIONAL ACTIVATOR SOXR"/>
    <property type="match status" value="1"/>
</dbReference>
<evidence type="ECO:0000313" key="3">
    <source>
        <dbReference type="EMBL" id="QUX22953.1"/>
    </source>
</evidence>
<keyword evidence="1" id="KW-0238">DNA-binding</keyword>